<evidence type="ECO:0000313" key="1">
    <source>
        <dbReference type="EMBL" id="MFC6284450.1"/>
    </source>
</evidence>
<accession>A0ABW1U5L1</accession>
<reference evidence="2" key="1">
    <citation type="journal article" date="2019" name="Int. J. Syst. Evol. Microbiol.">
        <title>The Global Catalogue of Microorganisms (GCM) 10K type strain sequencing project: providing services to taxonomists for standard genome sequencing and annotation.</title>
        <authorList>
            <consortium name="The Broad Institute Genomics Platform"/>
            <consortium name="The Broad Institute Genome Sequencing Center for Infectious Disease"/>
            <person name="Wu L."/>
            <person name="Ma J."/>
        </authorList>
    </citation>
    <scope>NUCLEOTIDE SEQUENCE [LARGE SCALE GENOMIC DNA]</scope>
    <source>
        <strain evidence="2">CCUG 39402</strain>
    </source>
</reference>
<evidence type="ECO:0000313" key="2">
    <source>
        <dbReference type="Proteomes" id="UP001596270"/>
    </source>
</evidence>
<protein>
    <submittedName>
        <fullName evidence="1">DUF4845 domain-containing protein</fullName>
    </submittedName>
</protein>
<organism evidence="1 2">
    <name type="scientific">Polaromonas aquatica</name>
    <dbReference type="NCBI Taxonomy" id="332657"/>
    <lineage>
        <taxon>Bacteria</taxon>
        <taxon>Pseudomonadati</taxon>
        <taxon>Pseudomonadota</taxon>
        <taxon>Betaproteobacteria</taxon>
        <taxon>Burkholderiales</taxon>
        <taxon>Comamonadaceae</taxon>
        <taxon>Polaromonas</taxon>
    </lineage>
</organism>
<dbReference type="EMBL" id="JBHSRS010000084">
    <property type="protein sequence ID" value="MFC6284450.1"/>
    <property type="molecule type" value="Genomic_DNA"/>
</dbReference>
<keyword evidence="2" id="KW-1185">Reference proteome</keyword>
<comment type="caution">
    <text evidence="1">The sequence shown here is derived from an EMBL/GenBank/DDBJ whole genome shotgun (WGS) entry which is preliminary data.</text>
</comment>
<dbReference type="InterPro" id="IPR032314">
    <property type="entry name" value="DUF4845"/>
</dbReference>
<proteinExistence type="predicted"/>
<sequence length="113" mass="12162">MNMKQRGISFIGVLFVVGVLAFAGVIAAQVFPTLIEFQAITKAASKAKEGASVPEVRSIFDKAAQIDDIKSISGKDLEITKEGEKTVVAFAYNKEIHIGGPAYLLLKYTGRSK</sequence>
<dbReference type="Pfam" id="PF16137">
    <property type="entry name" value="DUF4845"/>
    <property type="match status" value="1"/>
</dbReference>
<dbReference type="Proteomes" id="UP001596270">
    <property type="component" value="Unassembled WGS sequence"/>
</dbReference>
<name>A0ABW1U5L1_9BURK</name>
<gene>
    <name evidence="1" type="ORF">ACFQND_24770</name>
</gene>
<dbReference type="RefSeq" id="WP_371438709.1">
    <property type="nucleotide sequence ID" value="NZ_JBHSRS010000084.1"/>
</dbReference>